<proteinExistence type="predicted"/>
<evidence type="ECO:0000313" key="3">
    <source>
        <dbReference type="Proteomes" id="UP000515307"/>
    </source>
</evidence>
<protein>
    <submittedName>
        <fullName evidence="2">MbtH family NRPS accessory protein</fullName>
    </submittedName>
</protein>
<dbReference type="InterPro" id="IPR038020">
    <property type="entry name" value="MbtH-like_sf"/>
</dbReference>
<dbReference type="InterPro" id="IPR037407">
    <property type="entry name" value="MLP_fam"/>
</dbReference>
<evidence type="ECO:0000313" key="2">
    <source>
        <dbReference type="EMBL" id="QNE79699.1"/>
    </source>
</evidence>
<dbReference type="KEGG" id="sfiy:F0344_35065"/>
<sequence>MADQATNPFDDQDGNYTVLVNAAGEHSLWPAGIPAPGGWRVAHGPARRVACLDYVNLAWQHLGTRV</sequence>
<dbReference type="SUPFAM" id="SSF160582">
    <property type="entry name" value="MbtH-like"/>
    <property type="match status" value="1"/>
</dbReference>
<name>A0A7G7BWI4_9ACTN</name>
<dbReference type="Gene3D" id="3.90.820.10">
    <property type="entry name" value="Structural Genomics, Unknown Function 30-nov-00 1gh9 Mol_id"/>
    <property type="match status" value="1"/>
</dbReference>
<dbReference type="GO" id="GO:0019290">
    <property type="term" value="P:siderophore biosynthetic process"/>
    <property type="evidence" value="ECO:0007669"/>
    <property type="project" value="TreeGrafter"/>
</dbReference>
<gene>
    <name evidence="2" type="ORF">F0344_35065</name>
</gene>
<organism evidence="2 3">
    <name type="scientific">Streptomyces finlayi</name>
    <dbReference type="NCBI Taxonomy" id="67296"/>
    <lineage>
        <taxon>Bacteria</taxon>
        <taxon>Bacillati</taxon>
        <taxon>Actinomycetota</taxon>
        <taxon>Actinomycetes</taxon>
        <taxon>Kitasatosporales</taxon>
        <taxon>Streptomycetaceae</taxon>
        <taxon>Streptomyces</taxon>
    </lineage>
</organism>
<accession>A0A7G7BWI4</accession>
<keyword evidence="3" id="KW-1185">Reference proteome</keyword>
<dbReference type="EMBL" id="CP045703">
    <property type="protein sequence ID" value="QNE79699.1"/>
    <property type="molecule type" value="Genomic_DNA"/>
</dbReference>
<geneLocation type="plasmid" evidence="2 3">
    <name>unnamed1</name>
</geneLocation>
<dbReference type="AlphaFoldDB" id="A0A7G7BWI4"/>
<feature type="domain" description="MbtH-like" evidence="1">
    <location>
        <begin position="7"/>
        <end position="57"/>
    </location>
</feature>
<dbReference type="PANTHER" id="PTHR38444">
    <property type="entry name" value="ENTEROBACTIN BIOSYNTHESIS PROTEIN YBDZ"/>
    <property type="match status" value="1"/>
</dbReference>
<dbReference type="Proteomes" id="UP000515307">
    <property type="component" value="Plasmid unnamed1"/>
</dbReference>
<dbReference type="SMART" id="SM00923">
    <property type="entry name" value="MbtH"/>
    <property type="match status" value="1"/>
</dbReference>
<keyword evidence="2" id="KW-0614">Plasmid</keyword>
<reference evidence="3" key="1">
    <citation type="submission" date="2019-10" db="EMBL/GenBank/DDBJ databases">
        <title>Antimicrobial potential of Antarctic Bacteria.</title>
        <authorList>
            <person name="Benaud N."/>
            <person name="Edwards R.J."/>
            <person name="Ferrari B.C."/>
        </authorList>
    </citation>
    <scope>NUCLEOTIDE SEQUENCE [LARGE SCALE GENOMIC DNA]</scope>
    <source>
        <strain evidence="3">NBSH44</strain>
        <plasmid evidence="3">unnamed1</plasmid>
    </source>
</reference>
<evidence type="ECO:0000259" key="1">
    <source>
        <dbReference type="SMART" id="SM00923"/>
    </source>
</evidence>
<dbReference type="InterPro" id="IPR005153">
    <property type="entry name" value="MbtH-like_dom"/>
</dbReference>
<dbReference type="PANTHER" id="PTHR38444:SF1">
    <property type="entry name" value="ENTEROBACTIN BIOSYNTHESIS PROTEIN YBDZ"/>
    <property type="match status" value="1"/>
</dbReference>
<dbReference type="GO" id="GO:0005829">
    <property type="term" value="C:cytosol"/>
    <property type="evidence" value="ECO:0007669"/>
    <property type="project" value="TreeGrafter"/>
</dbReference>
<dbReference type="Pfam" id="PF03621">
    <property type="entry name" value="MbtH"/>
    <property type="match status" value="1"/>
</dbReference>